<feature type="compositionally biased region" description="Polar residues" evidence="1">
    <location>
        <begin position="191"/>
        <end position="204"/>
    </location>
</feature>
<organism evidence="3 4">
    <name type="scientific">Noviherbaspirillum album</name>
    <dbReference type="NCBI Taxonomy" id="3080276"/>
    <lineage>
        <taxon>Bacteria</taxon>
        <taxon>Pseudomonadati</taxon>
        <taxon>Pseudomonadota</taxon>
        <taxon>Betaproteobacteria</taxon>
        <taxon>Burkholderiales</taxon>
        <taxon>Oxalobacteraceae</taxon>
        <taxon>Noviherbaspirillum</taxon>
    </lineage>
</organism>
<accession>A0ABU6J466</accession>
<sequence length="204" mass="21438">MKTNTLLLSLALAVLPAFSAAGEPVQVKLMHATTAGVTAPLDLDREDASKWLREYIAAAQTRLASELPAAVGAEGIAIDLVSISHPDMNKPANKLFVQWNKETNPAAFIPLVGYGATEKMDIYVALEARVSVPGKEVMVFPGLAKTHVEYTKGVRSTTNFLDALKTAAGPLFDEAVTKAIAAARDSHGPQAGNQSAAASAPSEQ</sequence>
<proteinExistence type="predicted"/>
<evidence type="ECO:0000313" key="4">
    <source>
        <dbReference type="Proteomes" id="UP001352263"/>
    </source>
</evidence>
<evidence type="ECO:0000256" key="1">
    <source>
        <dbReference type="SAM" id="MobiDB-lite"/>
    </source>
</evidence>
<reference evidence="3 4" key="1">
    <citation type="submission" date="2023-10" db="EMBL/GenBank/DDBJ databases">
        <title>Noviherbaspirillum sp. CPCC 100848 genome assembly.</title>
        <authorList>
            <person name="Li X.Y."/>
            <person name="Fang X.M."/>
        </authorList>
    </citation>
    <scope>NUCLEOTIDE SEQUENCE [LARGE SCALE GENOMIC DNA]</scope>
    <source>
        <strain evidence="3 4">CPCC 100848</strain>
    </source>
</reference>
<feature type="chain" id="PRO_5047180847" description="DUF302 domain-containing protein" evidence="2">
    <location>
        <begin position="20"/>
        <end position="204"/>
    </location>
</feature>
<feature type="signal peptide" evidence="2">
    <location>
        <begin position="1"/>
        <end position="19"/>
    </location>
</feature>
<dbReference type="EMBL" id="JAWIIV010000002">
    <property type="protein sequence ID" value="MEC4718318.1"/>
    <property type="molecule type" value="Genomic_DNA"/>
</dbReference>
<dbReference type="RefSeq" id="WP_326505067.1">
    <property type="nucleotide sequence ID" value="NZ_JAWIIV010000002.1"/>
</dbReference>
<protein>
    <recommendedName>
        <fullName evidence="5">DUF302 domain-containing protein</fullName>
    </recommendedName>
</protein>
<keyword evidence="2" id="KW-0732">Signal</keyword>
<evidence type="ECO:0000256" key="2">
    <source>
        <dbReference type="SAM" id="SignalP"/>
    </source>
</evidence>
<gene>
    <name evidence="3" type="ORF">RY831_04100</name>
</gene>
<evidence type="ECO:0008006" key="5">
    <source>
        <dbReference type="Google" id="ProtNLM"/>
    </source>
</evidence>
<comment type="caution">
    <text evidence="3">The sequence shown here is derived from an EMBL/GenBank/DDBJ whole genome shotgun (WGS) entry which is preliminary data.</text>
</comment>
<keyword evidence="4" id="KW-1185">Reference proteome</keyword>
<name>A0ABU6J466_9BURK</name>
<dbReference type="Proteomes" id="UP001352263">
    <property type="component" value="Unassembled WGS sequence"/>
</dbReference>
<feature type="region of interest" description="Disordered" evidence="1">
    <location>
        <begin position="184"/>
        <end position="204"/>
    </location>
</feature>
<evidence type="ECO:0000313" key="3">
    <source>
        <dbReference type="EMBL" id="MEC4718318.1"/>
    </source>
</evidence>